<dbReference type="PANTHER" id="PTHR47691">
    <property type="entry name" value="REGULATOR-RELATED"/>
    <property type="match status" value="1"/>
</dbReference>
<protein>
    <recommendedName>
        <fullName evidence="3">Orc1-like AAA ATPase domain-containing protein</fullName>
    </recommendedName>
</protein>
<dbReference type="PANTHER" id="PTHR47691:SF3">
    <property type="entry name" value="HTH-TYPE TRANSCRIPTIONAL REGULATOR RV0890C-RELATED"/>
    <property type="match status" value="1"/>
</dbReference>
<dbReference type="Pfam" id="PF13191">
    <property type="entry name" value="AAA_16"/>
    <property type="match status" value="1"/>
</dbReference>
<gene>
    <name evidence="4" type="ORF">GCM10010094_09020</name>
</gene>
<feature type="repeat" description="TPR" evidence="1">
    <location>
        <begin position="621"/>
        <end position="654"/>
    </location>
</feature>
<dbReference type="InterPro" id="IPR011990">
    <property type="entry name" value="TPR-like_helical_dom_sf"/>
</dbReference>
<dbReference type="SUPFAM" id="SSF52540">
    <property type="entry name" value="P-loop containing nucleoside triphosphate hydrolases"/>
    <property type="match status" value="1"/>
</dbReference>
<dbReference type="Proteomes" id="UP000637788">
    <property type="component" value="Unassembled WGS sequence"/>
</dbReference>
<organism evidence="4 5">
    <name type="scientific">Streptomyces flaveus</name>
    <dbReference type="NCBI Taxonomy" id="66370"/>
    <lineage>
        <taxon>Bacteria</taxon>
        <taxon>Bacillati</taxon>
        <taxon>Actinomycetota</taxon>
        <taxon>Actinomycetes</taxon>
        <taxon>Kitasatosporales</taxon>
        <taxon>Streptomycetaceae</taxon>
        <taxon>Streptomyces</taxon>
        <taxon>Streptomyces aurantiacus group</taxon>
    </lineage>
</organism>
<dbReference type="GO" id="GO:0043531">
    <property type="term" value="F:ADP binding"/>
    <property type="evidence" value="ECO:0007669"/>
    <property type="project" value="InterPro"/>
</dbReference>
<evidence type="ECO:0000256" key="2">
    <source>
        <dbReference type="SAM" id="MobiDB-lite"/>
    </source>
</evidence>
<dbReference type="SUPFAM" id="SSF48452">
    <property type="entry name" value="TPR-like"/>
    <property type="match status" value="2"/>
</dbReference>
<evidence type="ECO:0000256" key="1">
    <source>
        <dbReference type="PROSITE-ProRule" id="PRU00339"/>
    </source>
</evidence>
<feature type="compositionally biased region" description="Pro residues" evidence="2">
    <location>
        <begin position="715"/>
        <end position="725"/>
    </location>
</feature>
<dbReference type="InterPro" id="IPR027417">
    <property type="entry name" value="P-loop_NTPase"/>
</dbReference>
<reference evidence="4" key="1">
    <citation type="journal article" date="2014" name="Int. J. Syst. Evol. Microbiol.">
        <title>Complete genome sequence of Corynebacterium casei LMG S-19264T (=DSM 44701T), isolated from a smear-ripened cheese.</title>
        <authorList>
            <consortium name="US DOE Joint Genome Institute (JGI-PGF)"/>
            <person name="Walter F."/>
            <person name="Albersmeier A."/>
            <person name="Kalinowski J."/>
            <person name="Ruckert C."/>
        </authorList>
    </citation>
    <scope>NUCLEOTIDE SEQUENCE</scope>
    <source>
        <strain evidence="4">JCM 3035</strain>
    </source>
</reference>
<dbReference type="Gene3D" id="1.25.40.10">
    <property type="entry name" value="Tetratricopeptide repeat domain"/>
    <property type="match status" value="1"/>
</dbReference>
<dbReference type="AlphaFoldDB" id="A0A917V8S1"/>
<dbReference type="Gene3D" id="3.40.50.300">
    <property type="entry name" value="P-loop containing nucleotide triphosphate hydrolases"/>
    <property type="match status" value="1"/>
</dbReference>
<evidence type="ECO:0000313" key="4">
    <source>
        <dbReference type="EMBL" id="GGK51015.1"/>
    </source>
</evidence>
<feature type="domain" description="Orc1-like AAA ATPase" evidence="3">
    <location>
        <begin position="57"/>
        <end position="186"/>
    </location>
</feature>
<keyword evidence="1" id="KW-0802">TPR repeat</keyword>
<comment type="caution">
    <text evidence="4">The sequence shown here is derived from an EMBL/GenBank/DDBJ whole genome shotgun (WGS) entry which is preliminary data.</text>
</comment>
<dbReference type="InterPro" id="IPR041664">
    <property type="entry name" value="AAA_16"/>
</dbReference>
<evidence type="ECO:0000259" key="3">
    <source>
        <dbReference type="Pfam" id="PF13191"/>
    </source>
</evidence>
<accession>A0A917V8S1</accession>
<sequence>MFGGGTGDGAMTNGYDGDHLDFRGGEFTGPFTAKAEYHEHGPAPTALDALPARAVGFTGRDDELRALLDAFDPSAPEGPAAVLVAAVSGLGGIGKTALAVEAAHEACGRGWFAGGVLFMDLHGYDDDPVTADQALEALLRALGTAPEHIPAADERAALYRSTLAERARERGAVLILADNASSPEQVRPLLPGNTRHRLLVTSRNKLPQLGARLLSLDELTSEEAYALLDRALRIADPSDSRVADGPEAAAELASRCGHLPLALQIAAALLVLDQDKPVAELVAELTEFRDRLTHLDDGERSVRAAFDLSYRRLPPEQARLLRLLSLAPGPDVSTEVVTVLTEADAPPTRALDALTRTHLVERGNGRGRWRLHDLVRAFGVGVVARDAGFREEGEAARGRVLEFYCRWAEAAADRLRWLPGKAEPERFADRAQALEWLDGERAGLVAAVQWAGEERYADTAVRLAECLAVYLEWRRSFEDWITVGRAAREAAHRAGDHHREAIAWNNLGVALRQAGRVGKAVDALTRARDLHRAAGDRHSEGIAWSNLGLALREAGRVGKAVDAHTHARDLFQAAGDHHREGVGWNNLGIALREAGRVAEAVDAHTRARDLYRAAGDRHREGTAWNNLGIALRQAGRVGKAVEAYGKALEICREFEDWYGAGETLHNLAFAHEVAQRPSDARACYLQAADAYTRANAPTEATQALNWADRTDKGPDPTPPPTPITP</sequence>
<reference evidence="4" key="2">
    <citation type="submission" date="2020-09" db="EMBL/GenBank/DDBJ databases">
        <authorList>
            <person name="Sun Q."/>
            <person name="Ohkuma M."/>
        </authorList>
    </citation>
    <scope>NUCLEOTIDE SEQUENCE</scope>
    <source>
        <strain evidence="4">JCM 3035</strain>
    </source>
</reference>
<keyword evidence="5" id="KW-1185">Reference proteome</keyword>
<dbReference type="EMBL" id="BMPQ01000002">
    <property type="protein sequence ID" value="GGK51015.1"/>
    <property type="molecule type" value="Genomic_DNA"/>
</dbReference>
<dbReference type="PRINTS" id="PR00364">
    <property type="entry name" value="DISEASERSIST"/>
</dbReference>
<dbReference type="InterPro" id="IPR019734">
    <property type="entry name" value="TPR_rpt"/>
</dbReference>
<dbReference type="Pfam" id="PF13424">
    <property type="entry name" value="TPR_12"/>
    <property type="match status" value="2"/>
</dbReference>
<feature type="region of interest" description="Disordered" evidence="2">
    <location>
        <begin position="701"/>
        <end position="725"/>
    </location>
</feature>
<name>A0A917V8S1_9ACTN</name>
<dbReference type="PROSITE" id="PS50005">
    <property type="entry name" value="TPR"/>
    <property type="match status" value="1"/>
</dbReference>
<evidence type="ECO:0000313" key="5">
    <source>
        <dbReference type="Proteomes" id="UP000637788"/>
    </source>
</evidence>
<dbReference type="SMART" id="SM00028">
    <property type="entry name" value="TPR"/>
    <property type="match status" value="5"/>
</dbReference>
<proteinExistence type="predicted"/>